<dbReference type="Gene3D" id="3.40.50.1970">
    <property type="match status" value="1"/>
</dbReference>
<dbReference type="EMBL" id="FNYO01000066">
    <property type="protein sequence ID" value="SEJ29711.1"/>
    <property type="molecule type" value="Genomic_DNA"/>
</dbReference>
<evidence type="ECO:0000256" key="9">
    <source>
        <dbReference type="PIRSR" id="PIRSR000112-3"/>
    </source>
</evidence>
<dbReference type="GO" id="GO:0046872">
    <property type="term" value="F:metal ion binding"/>
    <property type="evidence" value="ECO:0007669"/>
    <property type="project" value="UniProtKB-KW"/>
</dbReference>
<evidence type="ECO:0000256" key="4">
    <source>
        <dbReference type="ARBA" id="ARBA00037918"/>
    </source>
</evidence>
<dbReference type="PANTHER" id="PTHR43616:SF5">
    <property type="entry name" value="GLYCEROL DEHYDROGENASE 1"/>
    <property type="match status" value="1"/>
</dbReference>
<gene>
    <name evidence="11" type="ORF">SAMN04244579_03831</name>
</gene>
<keyword evidence="2" id="KW-0560">Oxidoreductase</keyword>
<evidence type="ECO:0000256" key="8">
    <source>
        <dbReference type="PIRSR" id="PIRSR000112-1"/>
    </source>
</evidence>
<keyword evidence="1 8" id="KW-0479">Metal-binding</keyword>
<comment type="cofactor">
    <cofactor evidence="8">
        <name>Zn(2+)</name>
        <dbReference type="ChEBI" id="CHEBI:29105"/>
    </cofactor>
    <text evidence="8">Binds 1 zinc ion per subunit.</text>
</comment>
<dbReference type="Proteomes" id="UP000199005">
    <property type="component" value="Unassembled WGS sequence"/>
</dbReference>
<keyword evidence="8" id="KW-0862">Zinc</keyword>
<dbReference type="GO" id="GO:0008888">
    <property type="term" value="F:glycerol dehydrogenase (NAD+) activity"/>
    <property type="evidence" value="ECO:0007669"/>
    <property type="project" value="UniProtKB-EC"/>
</dbReference>
<evidence type="ECO:0000256" key="7">
    <source>
        <dbReference type="ARBA" id="ARBA00049006"/>
    </source>
</evidence>
<dbReference type="InterPro" id="IPR016205">
    <property type="entry name" value="Glycerol_DH"/>
</dbReference>
<feature type="binding site" evidence="8">
    <location>
        <position position="273"/>
    </location>
    <ligand>
        <name>glycerol</name>
        <dbReference type="ChEBI" id="CHEBI:17754"/>
    </ligand>
</feature>
<dbReference type="PIRSF" id="PIRSF000112">
    <property type="entry name" value="Glycerol_dehydrogenase"/>
    <property type="match status" value="1"/>
</dbReference>
<evidence type="ECO:0000313" key="12">
    <source>
        <dbReference type="Proteomes" id="UP000199005"/>
    </source>
</evidence>
<organism evidence="11 12">
    <name type="scientific">Azotobacter beijerinckii</name>
    <dbReference type="NCBI Taxonomy" id="170623"/>
    <lineage>
        <taxon>Bacteria</taxon>
        <taxon>Pseudomonadati</taxon>
        <taxon>Pseudomonadota</taxon>
        <taxon>Gammaproteobacteria</taxon>
        <taxon>Pseudomonadales</taxon>
        <taxon>Pseudomonadaceae</taxon>
        <taxon>Azotobacter</taxon>
    </lineage>
</organism>
<evidence type="ECO:0000256" key="1">
    <source>
        <dbReference type="ARBA" id="ARBA00022723"/>
    </source>
</evidence>
<feature type="binding site" evidence="9">
    <location>
        <position position="127"/>
    </location>
    <ligand>
        <name>NAD(+)</name>
        <dbReference type="ChEBI" id="CHEBI:57540"/>
    </ligand>
</feature>
<feature type="binding site" evidence="9">
    <location>
        <position position="40"/>
    </location>
    <ligand>
        <name>NAD(+)</name>
        <dbReference type="ChEBI" id="CHEBI:57540"/>
    </ligand>
</feature>
<dbReference type="NCBIfam" id="NF006941">
    <property type="entry name" value="PRK09423.1"/>
    <property type="match status" value="1"/>
</dbReference>
<feature type="domain" description="Alcohol dehydrogenase iron-type/glycerol dehydrogenase GldA" evidence="10">
    <location>
        <begin position="11"/>
        <end position="155"/>
    </location>
</feature>
<evidence type="ECO:0000259" key="10">
    <source>
        <dbReference type="Pfam" id="PF00465"/>
    </source>
</evidence>
<evidence type="ECO:0000256" key="6">
    <source>
        <dbReference type="ARBA" id="ARBA00040132"/>
    </source>
</evidence>
<dbReference type="RefSeq" id="WP_090902088.1">
    <property type="nucleotide sequence ID" value="NZ_FNYO01000066.1"/>
</dbReference>
<dbReference type="SUPFAM" id="SSF56796">
    <property type="entry name" value="Dehydroquinate synthase-like"/>
    <property type="match status" value="1"/>
</dbReference>
<dbReference type="STRING" id="170623.SAMN04244579_03831"/>
<evidence type="ECO:0000256" key="5">
    <source>
        <dbReference type="ARBA" id="ARBA00039147"/>
    </source>
</evidence>
<dbReference type="CDD" id="cd08170">
    <property type="entry name" value="GlyDH"/>
    <property type="match status" value="1"/>
</dbReference>
<evidence type="ECO:0000313" key="11">
    <source>
        <dbReference type="EMBL" id="SEJ29711.1"/>
    </source>
</evidence>
<feature type="binding site" evidence="9">
    <location>
        <position position="133"/>
    </location>
    <ligand>
        <name>NAD(+)</name>
        <dbReference type="ChEBI" id="CHEBI:57540"/>
    </ligand>
</feature>
<feature type="binding site" evidence="9">
    <location>
        <begin position="118"/>
        <end position="121"/>
    </location>
    <ligand>
        <name>NAD(+)</name>
        <dbReference type="ChEBI" id="CHEBI:57540"/>
    </ligand>
</feature>
<comment type="catalytic activity">
    <reaction evidence="7">
        <text>glycerol + NAD(+) = dihydroxyacetone + NADH + H(+)</text>
        <dbReference type="Rhea" id="RHEA:13769"/>
        <dbReference type="ChEBI" id="CHEBI:15378"/>
        <dbReference type="ChEBI" id="CHEBI:16016"/>
        <dbReference type="ChEBI" id="CHEBI:17754"/>
        <dbReference type="ChEBI" id="CHEBI:57540"/>
        <dbReference type="ChEBI" id="CHEBI:57945"/>
        <dbReference type="EC" id="1.1.1.6"/>
    </reaction>
</comment>
<accession>A0A1H6XKT9</accession>
<feature type="binding site" evidence="8">
    <location>
        <position position="256"/>
    </location>
    <ligand>
        <name>glycerol</name>
        <dbReference type="ChEBI" id="CHEBI:17754"/>
    </ligand>
</feature>
<evidence type="ECO:0000256" key="2">
    <source>
        <dbReference type="ARBA" id="ARBA00023002"/>
    </source>
</evidence>
<keyword evidence="3 9" id="KW-0520">NAD</keyword>
<reference evidence="11 12" key="1">
    <citation type="submission" date="2016-10" db="EMBL/GenBank/DDBJ databases">
        <authorList>
            <person name="de Groot N.N."/>
        </authorList>
    </citation>
    <scope>NUCLEOTIDE SEQUENCE [LARGE SCALE GENOMIC DNA]</scope>
    <source>
        <strain evidence="11 12">DSM 1041</strain>
    </source>
</reference>
<comment type="pathway">
    <text evidence="4">Polyol metabolism; glycerol fermentation; glycerone phosphate from glycerol (oxidative route): step 1/2.</text>
</comment>
<evidence type="ECO:0000256" key="3">
    <source>
        <dbReference type="ARBA" id="ARBA00023027"/>
    </source>
</evidence>
<dbReference type="Pfam" id="PF00465">
    <property type="entry name" value="Fe-ADH"/>
    <property type="match status" value="1"/>
</dbReference>
<dbReference type="EC" id="1.1.1.6" evidence="5"/>
<feature type="binding site" evidence="9">
    <location>
        <begin position="96"/>
        <end position="100"/>
    </location>
    <ligand>
        <name>NAD(+)</name>
        <dbReference type="ChEBI" id="CHEBI:57540"/>
    </ligand>
</feature>
<dbReference type="PANTHER" id="PTHR43616">
    <property type="entry name" value="GLYCEROL DEHYDROGENASE"/>
    <property type="match status" value="1"/>
</dbReference>
<name>A0A1H6XKT9_9GAMM</name>
<proteinExistence type="predicted"/>
<dbReference type="Gene3D" id="1.20.1090.10">
    <property type="entry name" value="Dehydroquinate synthase-like - alpha domain"/>
    <property type="match status" value="1"/>
</dbReference>
<dbReference type="AlphaFoldDB" id="A0A1H6XKT9"/>
<dbReference type="InterPro" id="IPR001670">
    <property type="entry name" value="ADH_Fe/GldA"/>
</dbReference>
<sequence length="378" mass="40209">MPNGAISITPPGKFFIGKGLLADLGSYAQAFGSSAYVICDKFILERAIAEAGPSFEDRGKAVFSKFRHECTRIEINRNRELARSVKADLIVGIGGGKTLDTAKAVACQERLPVLTVPTTASSDAACTARALIYTLNSEFDSCMLLTSSPEIVLADTEILAAAPVRLFVAGIGKALATYFEVRACYRAKADRGAPTRAARIALATARRCLDSLLENAAQARLDLERQRSTPALEAVLEAVVYLSGVSADSGGRAAAHAIHNGMLAVPALQHARHGEKMAFALLAQLAMEKAPAEEIAMVLDFIQAVGLPLTLQDLGVKAFAEAQWRRVAERACAKHDSMGNMPFAVAPDDVYRAIREADALAGARRDSPVRQCRAAALG</sequence>
<protein>
    <recommendedName>
        <fullName evidence="6">Glycerol dehydrogenase</fullName>
        <ecNumber evidence="5">1.1.1.6</ecNumber>
    </recommendedName>
</protein>